<evidence type="ECO:0000256" key="7">
    <source>
        <dbReference type="SAM" id="MobiDB-lite"/>
    </source>
</evidence>
<feature type="domain" description="Major facilitator superfamily (MFS) profile" evidence="9">
    <location>
        <begin position="21"/>
        <end position="603"/>
    </location>
</feature>
<keyword evidence="6 8" id="KW-0472">Membrane</keyword>
<dbReference type="PROSITE" id="PS00217">
    <property type="entry name" value="SUGAR_TRANSPORT_2"/>
    <property type="match status" value="1"/>
</dbReference>
<comment type="similarity">
    <text evidence="2">Belongs to the major facilitator superfamily. Sugar transporter (TC 2.A.1.1) family.</text>
</comment>
<evidence type="ECO:0000256" key="4">
    <source>
        <dbReference type="ARBA" id="ARBA00022692"/>
    </source>
</evidence>
<keyword evidence="11" id="KW-1185">Reference proteome</keyword>
<protein>
    <recommendedName>
        <fullName evidence="9">Major facilitator superfamily (MFS) profile domain-containing protein</fullName>
    </recommendedName>
</protein>
<accession>A0A8S1J8E5</accession>
<organism evidence="10 11">
    <name type="scientific">Ostreobium quekettii</name>
    <dbReference type="NCBI Taxonomy" id="121088"/>
    <lineage>
        <taxon>Eukaryota</taxon>
        <taxon>Viridiplantae</taxon>
        <taxon>Chlorophyta</taxon>
        <taxon>core chlorophytes</taxon>
        <taxon>Ulvophyceae</taxon>
        <taxon>TCBD clade</taxon>
        <taxon>Bryopsidales</taxon>
        <taxon>Ostreobineae</taxon>
        <taxon>Ostreobiaceae</taxon>
        <taxon>Ostreobium</taxon>
    </lineage>
</organism>
<feature type="transmembrane region" description="Helical" evidence="8">
    <location>
        <begin position="483"/>
        <end position="501"/>
    </location>
</feature>
<evidence type="ECO:0000259" key="9">
    <source>
        <dbReference type="PROSITE" id="PS50850"/>
    </source>
</evidence>
<feature type="transmembrane region" description="Helical" evidence="8">
    <location>
        <begin position="197"/>
        <end position="221"/>
    </location>
</feature>
<evidence type="ECO:0000256" key="6">
    <source>
        <dbReference type="ARBA" id="ARBA00023136"/>
    </source>
</evidence>
<dbReference type="AlphaFoldDB" id="A0A8S1J8E5"/>
<dbReference type="PANTHER" id="PTHR48020">
    <property type="entry name" value="PROTON MYO-INOSITOL COTRANSPORTER"/>
    <property type="match status" value="1"/>
</dbReference>
<dbReference type="GO" id="GO:0016020">
    <property type="term" value="C:membrane"/>
    <property type="evidence" value="ECO:0007669"/>
    <property type="project" value="UniProtKB-SubCell"/>
</dbReference>
<evidence type="ECO:0000256" key="1">
    <source>
        <dbReference type="ARBA" id="ARBA00004141"/>
    </source>
</evidence>
<feature type="transmembrane region" description="Helical" evidence="8">
    <location>
        <begin position="578"/>
        <end position="599"/>
    </location>
</feature>
<dbReference type="InterPro" id="IPR050814">
    <property type="entry name" value="Myo-inositol_Transporter"/>
</dbReference>
<dbReference type="InterPro" id="IPR003663">
    <property type="entry name" value="Sugar/inositol_transpt"/>
</dbReference>
<feature type="transmembrane region" description="Helical" evidence="8">
    <location>
        <begin position="12"/>
        <end position="36"/>
    </location>
</feature>
<dbReference type="InterPro" id="IPR005828">
    <property type="entry name" value="MFS_sugar_transport-like"/>
</dbReference>
<feature type="compositionally biased region" description="Basic residues" evidence="7">
    <location>
        <begin position="270"/>
        <end position="302"/>
    </location>
</feature>
<dbReference type="SUPFAM" id="SSF103473">
    <property type="entry name" value="MFS general substrate transporter"/>
    <property type="match status" value="1"/>
</dbReference>
<sequence>MPGLDRGPRTGMGLPAILWVAVVASLLGAFEYGYAMGVLNEVLDTMATELNFNKEVGGAVVVSIMLLGAAAGALNAGVFADHVGPKRAQVVNVLFFVIGGALSAVSTKRQFCWTGMGRLNGCVPKLLLVGRIITGFGAGCASLYTPRYLAEIAPVNLRGSMGGWYQVLVNVGILGGYLVALPYGFNFEDFTINGVTIAWWRVMLALSIVPAIVQLGMLTFCPESPVWLEWKGKEAQASAVKVALWGELGNQIVNPMSEPLLGPSTSTPRRLSRHHGHHGHHGHHRTRSSLSPHTHHSRRHSFGHPPAMVRSPSMSRSGSYGSLVDSYSNLLGSFGSYGNLNCSSSHGSLAGYPAGPSQGIVSGNPVNNALTLDMTSFHLNTDYHSDPVLESMYIKEREAGKEGAAEGWSALVMRKYRWMVILAIGIPVLQQLSGINTVVMYSKTMFMQAGVSNPLAGTIYTGIVNLVVTVLSTPFVDHLGRRPLLLMSHAGMGLCLVGLATSTLGTEAWLGTVSLFCILAYMMFFAGGAGPVPWIYLSEILPESIKGRLAALATALTWVVNLFVVFTFPLMLNTIGVAASYMVYAALNVGGVAFIYFLLIETKCQTMDEIVRKLVLPD</sequence>
<dbReference type="EMBL" id="CAJHUC010002236">
    <property type="protein sequence ID" value="CAD7703448.1"/>
    <property type="molecule type" value="Genomic_DNA"/>
</dbReference>
<dbReference type="InterPro" id="IPR020846">
    <property type="entry name" value="MFS_dom"/>
</dbReference>
<evidence type="ECO:0000256" key="8">
    <source>
        <dbReference type="SAM" id="Phobius"/>
    </source>
</evidence>
<dbReference type="PANTHER" id="PTHR48020:SF12">
    <property type="entry name" value="PROTON MYO-INOSITOL COTRANSPORTER"/>
    <property type="match status" value="1"/>
</dbReference>
<dbReference type="Pfam" id="PF00083">
    <property type="entry name" value="Sugar_tr"/>
    <property type="match status" value="2"/>
</dbReference>
<feature type="region of interest" description="Disordered" evidence="7">
    <location>
        <begin position="256"/>
        <end position="315"/>
    </location>
</feature>
<proteinExistence type="inferred from homology"/>
<keyword evidence="5 8" id="KW-1133">Transmembrane helix</keyword>
<dbReference type="PROSITE" id="PS50850">
    <property type="entry name" value="MFS"/>
    <property type="match status" value="1"/>
</dbReference>
<comment type="subcellular location">
    <subcellularLocation>
        <location evidence="1">Membrane</location>
        <topology evidence="1">Multi-pass membrane protein</topology>
    </subcellularLocation>
</comment>
<feature type="transmembrane region" description="Helical" evidence="8">
    <location>
        <begin position="90"/>
        <end position="106"/>
    </location>
</feature>
<evidence type="ECO:0000313" key="11">
    <source>
        <dbReference type="Proteomes" id="UP000708148"/>
    </source>
</evidence>
<feature type="transmembrane region" description="Helical" evidence="8">
    <location>
        <begin position="56"/>
        <end position="78"/>
    </location>
</feature>
<keyword evidence="3" id="KW-0813">Transport</keyword>
<evidence type="ECO:0000256" key="3">
    <source>
        <dbReference type="ARBA" id="ARBA00022448"/>
    </source>
</evidence>
<dbReference type="GO" id="GO:0022857">
    <property type="term" value="F:transmembrane transporter activity"/>
    <property type="evidence" value="ECO:0007669"/>
    <property type="project" value="InterPro"/>
</dbReference>
<evidence type="ECO:0000256" key="5">
    <source>
        <dbReference type="ARBA" id="ARBA00022989"/>
    </source>
</evidence>
<evidence type="ECO:0000256" key="2">
    <source>
        <dbReference type="ARBA" id="ARBA00010992"/>
    </source>
</evidence>
<name>A0A8S1J8E5_9CHLO</name>
<feature type="transmembrane region" description="Helical" evidence="8">
    <location>
        <begin position="459"/>
        <end position="476"/>
    </location>
</feature>
<gene>
    <name evidence="10" type="ORF">OSTQU699_LOCUS8805</name>
</gene>
<feature type="transmembrane region" description="Helical" evidence="8">
    <location>
        <begin position="126"/>
        <end position="144"/>
    </location>
</feature>
<feature type="transmembrane region" description="Helical" evidence="8">
    <location>
        <begin position="549"/>
        <end position="572"/>
    </location>
</feature>
<dbReference type="Proteomes" id="UP000708148">
    <property type="component" value="Unassembled WGS sequence"/>
</dbReference>
<feature type="transmembrane region" description="Helical" evidence="8">
    <location>
        <begin position="513"/>
        <end position="537"/>
    </location>
</feature>
<feature type="transmembrane region" description="Helical" evidence="8">
    <location>
        <begin position="418"/>
        <end position="439"/>
    </location>
</feature>
<feature type="transmembrane region" description="Helical" evidence="8">
    <location>
        <begin position="164"/>
        <end position="185"/>
    </location>
</feature>
<reference evidence="10" key="1">
    <citation type="submission" date="2020-12" db="EMBL/GenBank/DDBJ databases">
        <authorList>
            <person name="Iha C."/>
        </authorList>
    </citation>
    <scope>NUCLEOTIDE SEQUENCE</scope>
</reference>
<dbReference type="PRINTS" id="PR00171">
    <property type="entry name" value="SUGRTRNSPORT"/>
</dbReference>
<dbReference type="Gene3D" id="1.20.1250.20">
    <property type="entry name" value="MFS general substrate transporter like domains"/>
    <property type="match status" value="2"/>
</dbReference>
<dbReference type="InterPro" id="IPR036259">
    <property type="entry name" value="MFS_trans_sf"/>
</dbReference>
<dbReference type="InterPro" id="IPR005829">
    <property type="entry name" value="Sugar_transporter_CS"/>
</dbReference>
<keyword evidence="4 8" id="KW-0812">Transmembrane</keyword>
<evidence type="ECO:0000313" key="10">
    <source>
        <dbReference type="EMBL" id="CAD7703448.1"/>
    </source>
</evidence>
<comment type="caution">
    <text evidence="10">The sequence shown here is derived from an EMBL/GenBank/DDBJ whole genome shotgun (WGS) entry which is preliminary data.</text>
</comment>
<dbReference type="OrthoDB" id="6612291at2759"/>